<dbReference type="OrthoDB" id="5946752at2759"/>
<dbReference type="AlphaFoldDB" id="A0A6S7JND3"/>
<evidence type="ECO:0000313" key="1">
    <source>
        <dbReference type="EMBL" id="CAB4031584.1"/>
    </source>
</evidence>
<gene>
    <name evidence="1" type="ORF">PACLA_8A041380</name>
</gene>
<comment type="caution">
    <text evidence="1">The sequence shown here is derived from an EMBL/GenBank/DDBJ whole genome shotgun (WGS) entry which is preliminary data.</text>
</comment>
<accession>A0A6S7JND3</accession>
<evidence type="ECO:0000313" key="2">
    <source>
        <dbReference type="Proteomes" id="UP001152795"/>
    </source>
</evidence>
<sequence length="179" mass="20405">MASYLVNFLKSTFSYNSSYWTNKKTYSLKDGLEGLTDKETKLASYWNTPFNKICLGMKVNSFPTSWTVIDHQASSLFNLIKDGNFTLTKVGISAWESLVAYASRWLENEYRGYDEGFNFYNEYVYARIGFALSTKCKAFVGFGTAFRNGEDKLSNITCGYALCKWKTTKFAAFGYILAQ</sequence>
<proteinExistence type="predicted"/>
<dbReference type="EMBL" id="CACRXK020017753">
    <property type="protein sequence ID" value="CAB4031584.1"/>
    <property type="molecule type" value="Genomic_DNA"/>
</dbReference>
<reference evidence="1" key="1">
    <citation type="submission" date="2020-04" db="EMBL/GenBank/DDBJ databases">
        <authorList>
            <person name="Alioto T."/>
            <person name="Alioto T."/>
            <person name="Gomez Garrido J."/>
        </authorList>
    </citation>
    <scope>NUCLEOTIDE SEQUENCE</scope>
    <source>
        <strain evidence="1">A484AB</strain>
    </source>
</reference>
<protein>
    <submittedName>
        <fullName evidence="1">Uncharacterized protein</fullName>
    </submittedName>
</protein>
<keyword evidence="2" id="KW-1185">Reference proteome</keyword>
<name>A0A6S7JND3_PARCT</name>
<dbReference type="Proteomes" id="UP001152795">
    <property type="component" value="Unassembled WGS sequence"/>
</dbReference>
<organism evidence="1 2">
    <name type="scientific">Paramuricea clavata</name>
    <name type="common">Red gorgonian</name>
    <name type="synonym">Violescent sea-whip</name>
    <dbReference type="NCBI Taxonomy" id="317549"/>
    <lineage>
        <taxon>Eukaryota</taxon>
        <taxon>Metazoa</taxon>
        <taxon>Cnidaria</taxon>
        <taxon>Anthozoa</taxon>
        <taxon>Octocorallia</taxon>
        <taxon>Malacalcyonacea</taxon>
        <taxon>Plexauridae</taxon>
        <taxon>Paramuricea</taxon>
    </lineage>
</organism>